<reference evidence="12" key="2">
    <citation type="submission" date="2022-09" db="EMBL/GenBank/DDBJ databases">
        <authorList>
            <person name="Sun Q."/>
            <person name="Ohkuma M."/>
        </authorList>
    </citation>
    <scope>NUCLEOTIDE SEQUENCE</scope>
    <source>
        <strain evidence="12">JCM 13583</strain>
    </source>
</reference>
<feature type="coiled-coil region" evidence="11">
    <location>
        <begin position="216"/>
        <end position="268"/>
    </location>
</feature>
<dbReference type="RefSeq" id="WP_229657396.1">
    <property type="nucleotide sequence ID" value="NZ_BMNY01000001.1"/>
</dbReference>
<evidence type="ECO:0000256" key="6">
    <source>
        <dbReference type="ARBA" id="ARBA00023065"/>
    </source>
</evidence>
<dbReference type="GO" id="GO:0007035">
    <property type="term" value="P:vacuolar acidification"/>
    <property type="evidence" value="ECO:0007669"/>
    <property type="project" value="TreeGrafter"/>
</dbReference>
<dbReference type="Gene3D" id="3.30.70.2170">
    <property type="match status" value="1"/>
</dbReference>
<feature type="transmembrane region" description="Helical" evidence="10">
    <location>
        <begin position="470"/>
        <end position="490"/>
    </location>
</feature>
<keyword evidence="5 10" id="KW-1133">Transmembrane helix</keyword>
<dbReference type="Proteomes" id="UP000632195">
    <property type="component" value="Unassembled WGS sequence"/>
</dbReference>
<feature type="transmembrane region" description="Helical" evidence="10">
    <location>
        <begin position="502"/>
        <end position="523"/>
    </location>
</feature>
<comment type="caution">
    <text evidence="12">The sequence shown here is derived from an EMBL/GenBank/DDBJ whole genome shotgun (WGS) entry which is preliminary data.</text>
</comment>
<feature type="transmembrane region" description="Helical" evidence="10">
    <location>
        <begin position="410"/>
        <end position="429"/>
    </location>
</feature>
<evidence type="ECO:0000256" key="10">
    <source>
        <dbReference type="RuleBase" id="RU361189"/>
    </source>
</evidence>
<dbReference type="AlphaFoldDB" id="A0AA37BPL8"/>
<keyword evidence="7 10" id="KW-0472">Membrane</keyword>
<dbReference type="EMBL" id="BMNY01000001">
    <property type="protein sequence ID" value="GGM66446.1"/>
    <property type="molecule type" value="Genomic_DNA"/>
</dbReference>
<evidence type="ECO:0000256" key="3">
    <source>
        <dbReference type="ARBA" id="ARBA00022448"/>
    </source>
</evidence>
<evidence type="ECO:0000256" key="2">
    <source>
        <dbReference type="ARBA" id="ARBA00009904"/>
    </source>
</evidence>
<evidence type="ECO:0000256" key="8">
    <source>
        <dbReference type="ARBA" id="ARBA00059506"/>
    </source>
</evidence>
<comment type="similarity">
    <text evidence="2 10">Belongs to the V-ATPase 116 kDa subunit family.</text>
</comment>
<keyword evidence="4 10" id="KW-0812">Transmembrane</keyword>
<evidence type="ECO:0000256" key="5">
    <source>
        <dbReference type="ARBA" id="ARBA00022989"/>
    </source>
</evidence>
<dbReference type="GO" id="GO:0046961">
    <property type="term" value="F:proton-transporting ATPase activity, rotational mechanism"/>
    <property type="evidence" value="ECO:0007669"/>
    <property type="project" value="InterPro"/>
</dbReference>
<evidence type="ECO:0000256" key="11">
    <source>
        <dbReference type="SAM" id="Coils"/>
    </source>
</evidence>
<proteinExistence type="inferred from homology"/>
<reference evidence="12" key="1">
    <citation type="journal article" date="2014" name="Int. J. Syst. Evol. Microbiol.">
        <title>Complete genome sequence of Corynebacterium casei LMG S-19264T (=DSM 44701T), isolated from a smear-ripened cheese.</title>
        <authorList>
            <consortium name="US DOE Joint Genome Institute (JGI-PGF)"/>
            <person name="Walter F."/>
            <person name="Albersmeier A."/>
            <person name="Kalinowski J."/>
            <person name="Ruckert C."/>
        </authorList>
    </citation>
    <scope>NUCLEOTIDE SEQUENCE</scope>
    <source>
        <strain evidence="12">JCM 13583</strain>
    </source>
</reference>
<accession>A0AA37BPL8</accession>
<name>A0AA37BPL8_9ARCH</name>
<dbReference type="InterPro" id="IPR002490">
    <property type="entry name" value="V-ATPase_116kDa_su"/>
</dbReference>
<evidence type="ECO:0000256" key="4">
    <source>
        <dbReference type="ARBA" id="ARBA00022692"/>
    </source>
</evidence>
<keyword evidence="11" id="KW-0175">Coiled coil</keyword>
<dbReference type="Gene3D" id="3.30.70.2750">
    <property type="match status" value="1"/>
</dbReference>
<dbReference type="GO" id="GO:0016471">
    <property type="term" value="C:vacuolar proton-transporting V-type ATPase complex"/>
    <property type="evidence" value="ECO:0007669"/>
    <property type="project" value="TreeGrafter"/>
</dbReference>
<dbReference type="GO" id="GO:0051117">
    <property type="term" value="F:ATPase binding"/>
    <property type="evidence" value="ECO:0007669"/>
    <property type="project" value="TreeGrafter"/>
</dbReference>
<dbReference type="PANTHER" id="PTHR11629:SF63">
    <property type="entry name" value="V-TYPE PROTON ATPASE SUBUNIT A"/>
    <property type="match status" value="1"/>
</dbReference>
<organism evidence="12 13">
    <name type="scientific">Thermogymnomonas acidicola</name>
    <dbReference type="NCBI Taxonomy" id="399579"/>
    <lineage>
        <taxon>Archaea</taxon>
        <taxon>Methanobacteriati</taxon>
        <taxon>Thermoplasmatota</taxon>
        <taxon>Thermoplasmata</taxon>
        <taxon>Thermoplasmatales</taxon>
        <taxon>Thermogymnomonas</taxon>
    </lineage>
</organism>
<evidence type="ECO:0000256" key="1">
    <source>
        <dbReference type="ARBA" id="ARBA00004141"/>
    </source>
</evidence>
<dbReference type="GO" id="GO:0033179">
    <property type="term" value="C:proton-transporting V-type ATPase, V0 domain"/>
    <property type="evidence" value="ECO:0007669"/>
    <property type="project" value="InterPro"/>
</dbReference>
<feature type="transmembrane region" description="Helical" evidence="10">
    <location>
        <begin position="601"/>
        <end position="625"/>
    </location>
</feature>
<dbReference type="PANTHER" id="PTHR11629">
    <property type="entry name" value="VACUOLAR PROTON ATPASES"/>
    <property type="match status" value="1"/>
</dbReference>
<sequence>MVLRPVRMAKVRIIGSVSKRDRILSALHDLGVMEVEEVGKEVLSVLRPGRNPEIYQKVINTLSRFRSYEAQLPAREVRGRKRFDSVEQVLAEADSLNIDQDLKILKQQESDILGNIRDIESRIEPVSAISDLNYDLGIFNGARISSYIAVPQGKDFDPSLLRETLKDSVIREISGGRILISIPREQEAFLGRVASESGIRLMHIPDMMGKTPSQYLEELNRKLGENRESLETVRKALIQLSENYYERVVQIREQLEIEARKMEAMEKQAASGDIFVLEGWVPERDMARVERVLDRVSNGSVIVSRVETDEVPPTLMDNPRRFRAFEFFVRFYSIPKEYEVDPTLIFALIFPVFFGLMVGDWGYGLVILSISLWLLHRLDHPPKKSHIPRSLSRFALTVFGPNALRTLARALIPGAAVAIVAGLLFNNFFGFPLLPHTVFAVSTGFGGAKILGFPPTPSESFSATVVIPKILLLAGYIGLAMVTFGLLLGIANSLFIRERRHAVGKAGWILLAWGIAVIGLDLIHHNLSFSLPTGLVNIICLGLIVVGLALIIVFEGALSAIELPSIISHILSYTRLVGILLASVILAQVIDIIFIKGVDKSVGLAVAGVIILVLGQIFNLAIAIFEPGIQGARLLYVEFFSKFFQGNGRVFRPFGIKRRYTLNQVDEAEAK</sequence>
<feature type="transmembrane region" description="Helical" evidence="10">
    <location>
        <begin position="344"/>
        <end position="375"/>
    </location>
</feature>
<keyword evidence="13" id="KW-1185">Reference proteome</keyword>
<gene>
    <name evidence="12" type="ORF">GCM10007108_00800</name>
</gene>
<comment type="subcellular location">
    <subcellularLocation>
        <location evidence="1">Membrane</location>
        <topology evidence="1">Multi-pass membrane protein</topology>
    </subcellularLocation>
</comment>
<evidence type="ECO:0000256" key="9">
    <source>
        <dbReference type="ARBA" id="ARBA00068671"/>
    </source>
</evidence>
<dbReference type="Gene3D" id="1.20.1460.20">
    <property type="match status" value="1"/>
</dbReference>
<keyword evidence="6 10" id="KW-0406">Ion transport</keyword>
<evidence type="ECO:0000313" key="13">
    <source>
        <dbReference type="Proteomes" id="UP000632195"/>
    </source>
</evidence>
<dbReference type="Pfam" id="PF01496">
    <property type="entry name" value="V_ATPase_I"/>
    <property type="match status" value="1"/>
</dbReference>
<feature type="transmembrane region" description="Helical" evidence="10">
    <location>
        <begin position="573"/>
        <end position="595"/>
    </location>
</feature>
<evidence type="ECO:0000313" key="12">
    <source>
        <dbReference type="EMBL" id="GGM66446.1"/>
    </source>
</evidence>
<comment type="function">
    <text evidence="8">Component of the A-type ATP synthase that produces ATP from ADP in the presence of a proton gradient across the membrane.</text>
</comment>
<evidence type="ECO:0000256" key="7">
    <source>
        <dbReference type="ARBA" id="ARBA00023136"/>
    </source>
</evidence>
<feature type="transmembrane region" description="Helical" evidence="10">
    <location>
        <begin position="535"/>
        <end position="561"/>
    </location>
</feature>
<keyword evidence="3 10" id="KW-0813">Transport</keyword>
<protein>
    <recommendedName>
        <fullName evidence="9 10">A-type ATP synthase subunit I</fullName>
    </recommendedName>
</protein>